<evidence type="ECO:0000259" key="1">
    <source>
        <dbReference type="PROSITE" id="PS51186"/>
    </source>
</evidence>
<dbReference type="InterPro" id="IPR016181">
    <property type="entry name" value="Acyl_CoA_acyltransferase"/>
</dbReference>
<reference evidence="2" key="2">
    <citation type="journal article" date="2021" name="Microbiome">
        <title>Successional dynamics and alternative stable states in a saline activated sludge microbial community over 9 years.</title>
        <authorList>
            <person name="Wang Y."/>
            <person name="Ye J."/>
            <person name="Ju F."/>
            <person name="Liu L."/>
            <person name="Boyd J.A."/>
            <person name="Deng Y."/>
            <person name="Parks D.H."/>
            <person name="Jiang X."/>
            <person name="Yin X."/>
            <person name="Woodcroft B.J."/>
            <person name="Tyson G.W."/>
            <person name="Hugenholtz P."/>
            <person name="Polz M.F."/>
            <person name="Zhang T."/>
        </authorList>
    </citation>
    <scope>NUCLEOTIDE SEQUENCE</scope>
    <source>
        <strain evidence="2">HKST-UBA09</strain>
    </source>
</reference>
<dbReference type="AlphaFoldDB" id="A0A955LA65"/>
<dbReference type="SUPFAM" id="SSF55729">
    <property type="entry name" value="Acyl-CoA N-acyltransferases (Nat)"/>
    <property type="match status" value="1"/>
</dbReference>
<evidence type="ECO:0000313" key="2">
    <source>
        <dbReference type="EMBL" id="MCA9386399.1"/>
    </source>
</evidence>
<dbReference type="InterPro" id="IPR000182">
    <property type="entry name" value="GNAT_dom"/>
</dbReference>
<dbReference type="PROSITE" id="PS51186">
    <property type="entry name" value="GNAT"/>
    <property type="match status" value="1"/>
</dbReference>
<sequence length="180" mass="20700">MDEKITEQEPTITISELKQEDIPQLYKLLEQRVIDPDTGKIFYDEINRIIESMAGNWGEDNRKRKYLVARDGNRVLGCMAYSAPDMSMCKHFGFEHPSTADAIELLNAFVLEQGNGVGRKLFEAICEVGRNLGKSYLVINSGPRYKDSWGFYDKMCDESCGFIENKYGDKRHANTWQIRL</sequence>
<dbReference type="Proteomes" id="UP000714915">
    <property type="component" value="Unassembled WGS sequence"/>
</dbReference>
<proteinExistence type="predicted"/>
<evidence type="ECO:0000313" key="3">
    <source>
        <dbReference type="Proteomes" id="UP000714915"/>
    </source>
</evidence>
<dbReference type="GO" id="GO:0016747">
    <property type="term" value="F:acyltransferase activity, transferring groups other than amino-acyl groups"/>
    <property type="evidence" value="ECO:0007669"/>
    <property type="project" value="InterPro"/>
</dbReference>
<reference evidence="2" key="1">
    <citation type="submission" date="2020-04" db="EMBL/GenBank/DDBJ databases">
        <authorList>
            <person name="Zhang T."/>
        </authorList>
    </citation>
    <scope>NUCLEOTIDE SEQUENCE</scope>
    <source>
        <strain evidence="2">HKST-UBA09</strain>
    </source>
</reference>
<feature type="domain" description="N-acetyltransferase" evidence="1">
    <location>
        <begin position="12"/>
        <end position="180"/>
    </location>
</feature>
<accession>A0A955LA65</accession>
<gene>
    <name evidence="2" type="ORF">KC669_00005</name>
</gene>
<comment type="caution">
    <text evidence="2">The sequence shown here is derived from an EMBL/GenBank/DDBJ whole genome shotgun (WGS) entry which is preliminary data.</text>
</comment>
<dbReference type="EMBL" id="JAGQLF010000001">
    <property type="protein sequence ID" value="MCA9386399.1"/>
    <property type="molecule type" value="Genomic_DNA"/>
</dbReference>
<dbReference type="Pfam" id="PF00583">
    <property type="entry name" value="Acetyltransf_1"/>
    <property type="match status" value="1"/>
</dbReference>
<dbReference type="CDD" id="cd04301">
    <property type="entry name" value="NAT_SF"/>
    <property type="match status" value="1"/>
</dbReference>
<dbReference type="Gene3D" id="3.40.630.30">
    <property type="match status" value="1"/>
</dbReference>
<protein>
    <submittedName>
        <fullName evidence="2">GNAT family N-acetyltransferase</fullName>
    </submittedName>
</protein>
<organism evidence="2 3">
    <name type="scientific">Candidatus Dojkabacteria bacterium</name>
    <dbReference type="NCBI Taxonomy" id="2099670"/>
    <lineage>
        <taxon>Bacteria</taxon>
        <taxon>Candidatus Dojkabacteria</taxon>
    </lineage>
</organism>
<name>A0A955LA65_9BACT</name>